<evidence type="ECO:0000256" key="3">
    <source>
        <dbReference type="SAM" id="MobiDB-lite"/>
    </source>
</evidence>
<dbReference type="CDD" id="cd07989">
    <property type="entry name" value="LPLAT_AGPAT-like"/>
    <property type="match status" value="1"/>
</dbReference>
<reference evidence="5 6" key="1">
    <citation type="submission" date="2022-04" db="EMBL/GenBank/DDBJ databases">
        <title>Positive selection, recombination, and allopatry shape intraspecific diversity of widespread and dominant cyanobacteria.</title>
        <authorList>
            <person name="Wei J."/>
            <person name="Shu W."/>
            <person name="Hu C."/>
        </authorList>
    </citation>
    <scope>NUCLEOTIDE SEQUENCE [LARGE SCALE GENOMIC DNA]</scope>
    <source>
        <strain evidence="5 6">AS-A4</strain>
    </source>
</reference>
<dbReference type="PANTHER" id="PTHR10434">
    <property type="entry name" value="1-ACYL-SN-GLYCEROL-3-PHOSPHATE ACYLTRANSFERASE"/>
    <property type="match status" value="1"/>
</dbReference>
<dbReference type="PANTHER" id="PTHR10434:SF11">
    <property type="entry name" value="1-ACYL-SN-GLYCEROL-3-PHOSPHATE ACYLTRANSFERASE"/>
    <property type="match status" value="1"/>
</dbReference>
<keyword evidence="6" id="KW-1185">Reference proteome</keyword>
<comment type="caution">
    <text evidence="5">The sequence shown here is derived from an EMBL/GenBank/DDBJ whole genome shotgun (WGS) entry which is preliminary data.</text>
</comment>
<evidence type="ECO:0000256" key="2">
    <source>
        <dbReference type="ARBA" id="ARBA00023315"/>
    </source>
</evidence>
<dbReference type="RefSeq" id="WP_190449121.1">
    <property type="nucleotide sequence ID" value="NZ_JAMPLM010000019.1"/>
</dbReference>
<protein>
    <submittedName>
        <fullName evidence="5">1-acyl-sn-glycerol-3-phosphate acyltransferase</fullName>
    </submittedName>
</protein>
<dbReference type="GO" id="GO:0016746">
    <property type="term" value="F:acyltransferase activity"/>
    <property type="evidence" value="ECO:0007669"/>
    <property type="project" value="UniProtKB-KW"/>
</dbReference>
<dbReference type="SUPFAM" id="SSF69593">
    <property type="entry name" value="Glycerol-3-phosphate (1)-acyltransferase"/>
    <property type="match status" value="1"/>
</dbReference>
<dbReference type="SMART" id="SM00563">
    <property type="entry name" value="PlsC"/>
    <property type="match status" value="1"/>
</dbReference>
<name>A0ABV0KQN1_9CYAN</name>
<feature type="domain" description="Phospholipid/glycerol acyltransferase" evidence="4">
    <location>
        <begin position="121"/>
        <end position="244"/>
    </location>
</feature>
<sequence>MNSLDPTRPLYASGQLPTSADSLVNSLDQEPEKCRECYHSDPSKIDSEQPASKNSLFVQLLKGGISQGQSQGQSASIAASSQCSSWLASLVYPLGRYLLVPAYFRQVEVIGRSNLPRTGPVILAPTHRSRWDAMMIPYAAGHDITGHHPRFMVSADEVRGLQGWFIRRLGGFPIDPKRPAIASLRHGVDLLQDGETLVIFPEGNIFRDGPVQRLKPGLARLALQAESSRPKLGIQIVPIRIHYSDPSVPWRCKVKVCIGQPIQVSAYNAKTPKQSAQLLTADLKQAIEAL</sequence>
<organism evidence="5 6">
    <name type="scientific">Stenomitos frigidus AS-A4</name>
    <dbReference type="NCBI Taxonomy" id="2933935"/>
    <lineage>
        <taxon>Bacteria</taxon>
        <taxon>Bacillati</taxon>
        <taxon>Cyanobacteriota</taxon>
        <taxon>Cyanophyceae</taxon>
        <taxon>Leptolyngbyales</taxon>
        <taxon>Leptolyngbyaceae</taxon>
        <taxon>Stenomitos</taxon>
    </lineage>
</organism>
<evidence type="ECO:0000259" key="4">
    <source>
        <dbReference type="SMART" id="SM00563"/>
    </source>
</evidence>
<keyword evidence="1" id="KW-0808">Transferase</keyword>
<dbReference type="InterPro" id="IPR002123">
    <property type="entry name" value="Plipid/glycerol_acylTrfase"/>
</dbReference>
<evidence type="ECO:0000256" key="1">
    <source>
        <dbReference type="ARBA" id="ARBA00022679"/>
    </source>
</evidence>
<keyword evidence="2 5" id="KW-0012">Acyltransferase</keyword>
<evidence type="ECO:0000313" key="6">
    <source>
        <dbReference type="Proteomes" id="UP001476950"/>
    </source>
</evidence>
<dbReference type="Proteomes" id="UP001476950">
    <property type="component" value="Unassembled WGS sequence"/>
</dbReference>
<evidence type="ECO:0000313" key="5">
    <source>
        <dbReference type="EMBL" id="MEP1060569.1"/>
    </source>
</evidence>
<gene>
    <name evidence="5" type="ORF">NDI38_19220</name>
</gene>
<proteinExistence type="predicted"/>
<feature type="region of interest" description="Disordered" evidence="3">
    <location>
        <begin position="1"/>
        <end position="21"/>
    </location>
</feature>
<accession>A0ABV0KQN1</accession>
<dbReference type="EMBL" id="JAMPLM010000019">
    <property type="protein sequence ID" value="MEP1060569.1"/>
    <property type="molecule type" value="Genomic_DNA"/>
</dbReference>
<dbReference type="Pfam" id="PF01553">
    <property type="entry name" value="Acyltransferase"/>
    <property type="match status" value="1"/>
</dbReference>